<dbReference type="Pfam" id="PF15902">
    <property type="entry name" value="Sortilin-Vps10"/>
    <property type="match status" value="1"/>
</dbReference>
<keyword evidence="1" id="KW-0677">Repeat</keyword>
<organism evidence="5 6">
    <name type="scientific">Roseivirga thermotolerans</name>
    <dbReference type="NCBI Taxonomy" id="1758176"/>
    <lineage>
        <taxon>Bacteria</taxon>
        <taxon>Pseudomonadati</taxon>
        <taxon>Bacteroidota</taxon>
        <taxon>Cytophagia</taxon>
        <taxon>Cytophagales</taxon>
        <taxon>Roseivirgaceae</taxon>
        <taxon>Roseivirga</taxon>
    </lineage>
</organism>
<comment type="caution">
    <text evidence="5">The sequence shown here is derived from an EMBL/GenBank/DDBJ whole genome shotgun (WGS) entry which is preliminary data.</text>
</comment>
<dbReference type="PANTHER" id="PTHR12106">
    <property type="entry name" value="SORTILIN RELATED"/>
    <property type="match status" value="1"/>
</dbReference>
<name>A0ABQ3ID29_9BACT</name>
<dbReference type="Proteomes" id="UP000658258">
    <property type="component" value="Unassembled WGS sequence"/>
</dbReference>
<feature type="domain" description="Sortilin N-terminal" evidence="4">
    <location>
        <begin position="116"/>
        <end position="239"/>
    </location>
</feature>
<feature type="compositionally biased region" description="Gly residues" evidence="2">
    <location>
        <begin position="816"/>
        <end position="833"/>
    </location>
</feature>
<sequence length="1083" mass="119073">MMVVASFLLMFSVQAQQINFSAMESLKPRSIGPGSMSGRITTVDVVRDQPEIIYAGSASGGLWKSESGGIAWEPIFDSELALSIGAVAVSQKNPDVVWVGTGEGNPRNSLTGGYGVYRSLDAGKTWQLMGLEKTRNVHRIIIHPDDPNTVYIGAIGSPWGDHEERGVFKTTDGGETWKKILYVDQMTGVGDMVMDPANPNKLLVNMWQHRRKPWFFESGGPSSGLYMTLDGGKTWTQQTAEKNGLPEGDLGRMGLAFATNNPNRVYAIIEAKENALYRSDDGGFKWTMINNKSEIGNRPFYYFDIYVDPQNENRLYSIFTYVNRSEDGGKSFERLIPNNLIHVDNHALYIHPDNPKYMILGNDGGMAITRDMGKTWQFVENLPLGQFYHVAVDNEIPYNVYGGLQDNGSWTGPAYIWTRDGIRNDYFMSVAGGDGFDVVPDPDDSRYGYAMSQQGNVLRYDKVTGRSKFIKPTHEDPGVNLRFNWNAAIAQDPFDNNTIYFGSQFVHKSTNKGDDWTVISPDLTTNDPEKQKQNESGGLTRDATGAENYTTILVIEPSPRERGVIWAGTDDGNIQITRDGGNTWTNVASNLKGVPAGSWVAQIKASRYNDGEAVAVINNYRRFDFKPYLMRTRNYGKTWEPLVKESDVFGYALSYVQDPVEPNLMFFGTEHGLYISIDGAKTWSKFNNGYPSVSTMDLVIQERESDLVMGTFGRGIWVLDDINPLRVLASKGQATVAAAKVTAVPTVTAYMVSNRSANGPANPGSATYEGENRSNGAALIKFFAKKPATPERPAGARPGGGQPTEEQMAAFRARAGAGGGGNGRFGGGRGGQRGPQATVEVMDAQGNVVRTLSVPVQDGLNVAEWRFDEDPPESEDDTEDSPNQFASRFFRGGTPALPGQYRVKITVDGASDETTVEFKMDPREEFSMDALIARRDMLRQIGVVSNEVMQLSGKVNESIQSVDKVIAALQGKRGPQYNGLRTKSNDVKKQLEELQGLIGSSGRGFFGGGGDGPTPVLSHVFTAMRSVSGSYDKPGPTQQRLLERASNQLQEVKQKVEEWYSANWEAYLNAVKEVDFSPIGGDN</sequence>
<keyword evidence="6" id="KW-1185">Reference proteome</keyword>
<dbReference type="SUPFAM" id="SSF50939">
    <property type="entry name" value="Sialidases"/>
    <property type="match status" value="1"/>
</dbReference>
<feature type="signal peptide" evidence="3">
    <location>
        <begin position="1"/>
        <end position="15"/>
    </location>
</feature>
<feature type="region of interest" description="Disordered" evidence="2">
    <location>
        <begin position="815"/>
        <end position="835"/>
    </location>
</feature>
<feature type="region of interest" description="Disordered" evidence="2">
    <location>
        <begin position="516"/>
        <end position="542"/>
    </location>
</feature>
<dbReference type="InterPro" id="IPR050310">
    <property type="entry name" value="VPS10-sortilin"/>
</dbReference>
<evidence type="ECO:0000256" key="1">
    <source>
        <dbReference type="ARBA" id="ARBA00022737"/>
    </source>
</evidence>
<dbReference type="InterPro" id="IPR036278">
    <property type="entry name" value="Sialidase_sf"/>
</dbReference>
<evidence type="ECO:0000313" key="6">
    <source>
        <dbReference type="Proteomes" id="UP000658258"/>
    </source>
</evidence>
<keyword evidence="3" id="KW-0732">Signal</keyword>
<evidence type="ECO:0000256" key="2">
    <source>
        <dbReference type="SAM" id="MobiDB-lite"/>
    </source>
</evidence>
<protein>
    <recommendedName>
        <fullName evidence="4">Sortilin N-terminal domain-containing protein</fullName>
    </recommendedName>
</protein>
<dbReference type="CDD" id="cd15482">
    <property type="entry name" value="Sialidase_non-viral"/>
    <property type="match status" value="1"/>
</dbReference>
<gene>
    <name evidence="5" type="ORF">GCM10011340_28850</name>
</gene>
<dbReference type="InterPro" id="IPR031778">
    <property type="entry name" value="Sortilin_N"/>
</dbReference>
<evidence type="ECO:0000256" key="3">
    <source>
        <dbReference type="SAM" id="SignalP"/>
    </source>
</evidence>
<dbReference type="EMBL" id="BNAG01000004">
    <property type="protein sequence ID" value="GHE71180.1"/>
    <property type="molecule type" value="Genomic_DNA"/>
</dbReference>
<reference evidence="6" key="1">
    <citation type="journal article" date="2019" name="Int. J. Syst. Evol. Microbiol.">
        <title>The Global Catalogue of Microorganisms (GCM) 10K type strain sequencing project: providing services to taxonomists for standard genome sequencing and annotation.</title>
        <authorList>
            <consortium name="The Broad Institute Genomics Platform"/>
            <consortium name="The Broad Institute Genome Sequencing Center for Infectious Disease"/>
            <person name="Wu L."/>
            <person name="Ma J."/>
        </authorList>
    </citation>
    <scope>NUCLEOTIDE SEQUENCE [LARGE SCALE GENOMIC DNA]</scope>
    <source>
        <strain evidence="6">CGMCC 1.15111</strain>
    </source>
</reference>
<dbReference type="SUPFAM" id="SSF110296">
    <property type="entry name" value="Oligoxyloglucan reducing end-specific cellobiohydrolase"/>
    <property type="match status" value="1"/>
</dbReference>
<evidence type="ECO:0000313" key="5">
    <source>
        <dbReference type="EMBL" id="GHE71180.1"/>
    </source>
</evidence>
<dbReference type="Gene3D" id="2.130.10.10">
    <property type="entry name" value="YVTN repeat-like/Quinoprotein amine dehydrogenase"/>
    <property type="match status" value="5"/>
</dbReference>
<feature type="region of interest" description="Disordered" evidence="2">
    <location>
        <begin position="785"/>
        <end position="804"/>
    </location>
</feature>
<evidence type="ECO:0000259" key="4">
    <source>
        <dbReference type="Pfam" id="PF15902"/>
    </source>
</evidence>
<dbReference type="PANTHER" id="PTHR12106:SF27">
    <property type="entry name" value="SORTILIN-RELATED RECEPTOR"/>
    <property type="match status" value="1"/>
</dbReference>
<dbReference type="InterPro" id="IPR015943">
    <property type="entry name" value="WD40/YVTN_repeat-like_dom_sf"/>
</dbReference>
<accession>A0ABQ3ID29</accession>
<proteinExistence type="predicted"/>
<feature type="chain" id="PRO_5045396654" description="Sortilin N-terminal domain-containing protein" evidence="3">
    <location>
        <begin position="16"/>
        <end position="1083"/>
    </location>
</feature>